<dbReference type="GO" id="GO:0032259">
    <property type="term" value="P:methylation"/>
    <property type="evidence" value="ECO:0007669"/>
    <property type="project" value="UniProtKB-KW"/>
</dbReference>
<organism evidence="1 2">
    <name type="scientific">Pararhodobacter marinus</name>
    <dbReference type="NCBI Taxonomy" id="2184063"/>
    <lineage>
        <taxon>Bacteria</taxon>
        <taxon>Pseudomonadati</taxon>
        <taxon>Pseudomonadota</taxon>
        <taxon>Alphaproteobacteria</taxon>
        <taxon>Rhodobacterales</taxon>
        <taxon>Paracoccaceae</taxon>
        <taxon>Pararhodobacter</taxon>
    </lineage>
</organism>
<accession>A0A2U2CGI2</accession>
<evidence type="ECO:0000313" key="2">
    <source>
        <dbReference type="Proteomes" id="UP000244940"/>
    </source>
</evidence>
<keyword evidence="1" id="KW-0808">Transferase</keyword>
<comment type="caution">
    <text evidence="1">The sequence shown here is derived from an EMBL/GenBank/DDBJ whole genome shotgun (WGS) entry which is preliminary data.</text>
</comment>
<keyword evidence="2" id="KW-1185">Reference proteome</keyword>
<dbReference type="SUPFAM" id="SSF53335">
    <property type="entry name" value="S-adenosyl-L-methionine-dependent methyltransferases"/>
    <property type="match status" value="1"/>
</dbReference>
<dbReference type="AlphaFoldDB" id="A0A2U2CGI2"/>
<dbReference type="Gene3D" id="3.40.50.150">
    <property type="entry name" value="Vaccinia Virus protein VP39"/>
    <property type="match status" value="1"/>
</dbReference>
<evidence type="ECO:0000313" key="1">
    <source>
        <dbReference type="EMBL" id="PWE31003.1"/>
    </source>
</evidence>
<dbReference type="Pfam" id="PF13578">
    <property type="entry name" value="Methyltransf_24"/>
    <property type="match status" value="1"/>
</dbReference>
<dbReference type="InterPro" id="IPR029063">
    <property type="entry name" value="SAM-dependent_MTases_sf"/>
</dbReference>
<keyword evidence="1" id="KW-0489">Methyltransferase</keyword>
<dbReference type="OrthoDB" id="7192174at2"/>
<proteinExistence type="predicted"/>
<sequence>MCIGLRGAGRRHSLARQTVRDAQAGQQMKFDDIPGWFMPIDQAAFSWVLQHQNRAQPLGGLVELGVFKGKSAVVMGNFQRPGEVFTVCDLFEDIETDSHADPEEQRFFKGQSLSQMEFERNYLAFHRELPRIVRAPTAVITRHVAPGSARFVHVDAGHTYDLVRADTASARTLLRDDGVVVFDDYRKAGAMGCGAAVWEAILNEGLRPIANTEFKLYATWGDPAPYIAEIEARARDAGWCRTKRPTMIRDMPMVYLHRSPGN</sequence>
<gene>
    <name evidence="1" type="ORF">C4N9_04430</name>
</gene>
<name>A0A2U2CGI2_9RHOB</name>
<reference evidence="1 2" key="1">
    <citation type="submission" date="2018-05" db="EMBL/GenBank/DDBJ databases">
        <title>Pararhodobacter marina sp. nov., isolated from deep-sea water of the Indian Ocean.</title>
        <authorList>
            <person name="Lai Q.Sr."/>
            <person name="Liu X."/>
            <person name="Shao Z."/>
        </authorList>
    </citation>
    <scope>NUCLEOTIDE SEQUENCE [LARGE SCALE GENOMIC DNA]</scope>
    <source>
        <strain evidence="1 2">CIC4N-9</strain>
    </source>
</reference>
<dbReference type="EMBL" id="QEYD01000002">
    <property type="protein sequence ID" value="PWE31003.1"/>
    <property type="molecule type" value="Genomic_DNA"/>
</dbReference>
<protein>
    <submittedName>
        <fullName evidence="1">Class I SAM-dependent methyltransferase</fullName>
    </submittedName>
</protein>
<dbReference type="Proteomes" id="UP000244940">
    <property type="component" value="Unassembled WGS sequence"/>
</dbReference>
<dbReference type="GO" id="GO:0008168">
    <property type="term" value="F:methyltransferase activity"/>
    <property type="evidence" value="ECO:0007669"/>
    <property type="project" value="UniProtKB-KW"/>
</dbReference>